<dbReference type="AlphaFoldDB" id="A0A7Y7BBS3"/>
<organism evidence="2 3">
    <name type="scientific">Streptomyces morookaense</name>
    <name type="common">Streptoverticillium morookaense</name>
    <dbReference type="NCBI Taxonomy" id="1970"/>
    <lineage>
        <taxon>Bacteria</taxon>
        <taxon>Bacillati</taxon>
        <taxon>Actinomycetota</taxon>
        <taxon>Actinomycetes</taxon>
        <taxon>Kitasatosporales</taxon>
        <taxon>Streptomycetaceae</taxon>
        <taxon>Streptomyces</taxon>
    </lineage>
</organism>
<comment type="caution">
    <text evidence="2">The sequence shown here is derived from an EMBL/GenBank/DDBJ whole genome shotgun (WGS) entry which is preliminary data.</text>
</comment>
<dbReference type="PROSITE" id="PS51257">
    <property type="entry name" value="PROKAR_LIPOPROTEIN"/>
    <property type="match status" value="1"/>
</dbReference>
<accession>A0A7Y7BBS3</accession>
<keyword evidence="1" id="KW-0732">Signal</keyword>
<dbReference type="Proteomes" id="UP000587462">
    <property type="component" value="Unassembled WGS sequence"/>
</dbReference>
<name>A0A7Y7BBS3_STRMO</name>
<feature type="chain" id="PRO_5031382022" evidence="1">
    <location>
        <begin position="29"/>
        <end position="103"/>
    </location>
</feature>
<keyword evidence="3" id="KW-1185">Reference proteome</keyword>
<evidence type="ECO:0000313" key="2">
    <source>
        <dbReference type="EMBL" id="NVK82663.1"/>
    </source>
</evidence>
<gene>
    <name evidence="2" type="ORF">HG542_34275</name>
</gene>
<dbReference type="EMBL" id="JABBXF010000233">
    <property type="protein sequence ID" value="NVK82663.1"/>
    <property type="molecule type" value="Genomic_DNA"/>
</dbReference>
<feature type="signal peptide" evidence="1">
    <location>
        <begin position="1"/>
        <end position="28"/>
    </location>
</feature>
<feature type="non-terminal residue" evidence="2">
    <location>
        <position position="103"/>
    </location>
</feature>
<evidence type="ECO:0000313" key="3">
    <source>
        <dbReference type="Proteomes" id="UP000587462"/>
    </source>
</evidence>
<reference evidence="2 3" key="1">
    <citation type="submission" date="2020-04" db="EMBL/GenBank/DDBJ databases">
        <title>Draft Genome Sequence of Streptomyces morookaense DSM 40503, an 8-azaguanine-producing strain.</title>
        <authorList>
            <person name="Qi J."/>
            <person name="Gao J.-M."/>
        </authorList>
    </citation>
    <scope>NUCLEOTIDE SEQUENCE [LARGE SCALE GENOMIC DNA]</scope>
    <source>
        <strain evidence="2 3">DSM 40503</strain>
    </source>
</reference>
<protein>
    <submittedName>
        <fullName evidence="2">Uncharacterized protein</fullName>
    </submittedName>
</protein>
<proteinExistence type="predicted"/>
<sequence>MRQRLLSATATALACVVLTAGGTGAAQAATAAPAHTAASAVAPADDPTPDEQAQLRVVAAAIWNQQLADGWNMNNDVADVLSQATGAILKCSEAFALVPKPPG</sequence>
<evidence type="ECO:0000256" key="1">
    <source>
        <dbReference type="SAM" id="SignalP"/>
    </source>
</evidence>